<name>A0AAW1RIF0_9CHLO</name>
<dbReference type="EMBL" id="JALJOU010000035">
    <property type="protein sequence ID" value="KAK9833527.1"/>
    <property type="molecule type" value="Genomic_DNA"/>
</dbReference>
<feature type="transmembrane region" description="Helical" evidence="1">
    <location>
        <begin position="7"/>
        <end position="32"/>
    </location>
</feature>
<keyword evidence="3" id="KW-1185">Reference proteome</keyword>
<dbReference type="PANTHER" id="PTHR39113">
    <property type="entry name" value="MEMBRANE LIPOPROTEIN-RELATED"/>
    <property type="match status" value="1"/>
</dbReference>
<dbReference type="PROSITE" id="PS51257">
    <property type="entry name" value="PROKAR_LIPOPROTEIN"/>
    <property type="match status" value="1"/>
</dbReference>
<feature type="transmembrane region" description="Helical" evidence="1">
    <location>
        <begin position="72"/>
        <end position="95"/>
    </location>
</feature>
<keyword evidence="1" id="KW-0472">Membrane</keyword>
<dbReference type="PANTHER" id="PTHR39113:SF1">
    <property type="entry name" value="MEMBRANE LIPOPROTEIN"/>
    <property type="match status" value="1"/>
</dbReference>
<evidence type="ECO:0000313" key="2">
    <source>
        <dbReference type="EMBL" id="KAK9833527.1"/>
    </source>
</evidence>
<organism evidence="2 3">
    <name type="scientific">Elliptochloris bilobata</name>
    <dbReference type="NCBI Taxonomy" id="381761"/>
    <lineage>
        <taxon>Eukaryota</taxon>
        <taxon>Viridiplantae</taxon>
        <taxon>Chlorophyta</taxon>
        <taxon>core chlorophytes</taxon>
        <taxon>Trebouxiophyceae</taxon>
        <taxon>Trebouxiophyceae incertae sedis</taxon>
        <taxon>Elliptochloris clade</taxon>
        <taxon>Elliptochloris</taxon>
    </lineage>
</organism>
<evidence type="ECO:0000256" key="1">
    <source>
        <dbReference type="SAM" id="Phobius"/>
    </source>
</evidence>
<feature type="transmembrane region" description="Helical" evidence="1">
    <location>
        <begin position="129"/>
        <end position="150"/>
    </location>
</feature>
<reference evidence="2 3" key="1">
    <citation type="journal article" date="2024" name="Nat. Commun.">
        <title>Phylogenomics reveals the evolutionary origins of lichenization in chlorophyte algae.</title>
        <authorList>
            <person name="Puginier C."/>
            <person name="Libourel C."/>
            <person name="Otte J."/>
            <person name="Skaloud P."/>
            <person name="Haon M."/>
            <person name="Grisel S."/>
            <person name="Petersen M."/>
            <person name="Berrin J.G."/>
            <person name="Delaux P.M."/>
            <person name="Dal Grande F."/>
            <person name="Keller J."/>
        </authorList>
    </citation>
    <scope>NUCLEOTIDE SEQUENCE [LARGE SCALE GENOMIC DNA]</scope>
    <source>
        <strain evidence="2 3">SAG 245.80</strain>
    </source>
</reference>
<protein>
    <submittedName>
        <fullName evidence="2">Uncharacterized protein</fullName>
    </submittedName>
</protein>
<keyword evidence="1" id="KW-0812">Transmembrane</keyword>
<dbReference type="Proteomes" id="UP001445335">
    <property type="component" value="Unassembled WGS sequence"/>
</dbReference>
<comment type="caution">
    <text evidence="2">The sequence shown here is derived from an EMBL/GenBank/DDBJ whole genome shotgun (WGS) entry which is preliminary data.</text>
</comment>
<evidence type="ECO:0000313" key="3">
    <source>
        <dbReference type="Proteomes" id="UP001445335"/>
    </source>
</evidence>
<sequence>MSRRTGLAALYGLLLRIFALACFAIGVAFIAFGCVLENPPKQLVSGALAGLGSFALATSAFGWFAPGLGPRLVAAYLIASALLTFLQVVLVLGIFGAQQKVAVAVAQTDTTGRYTEAYVTEKLKVGKWVLLWIVLAECVSLCAAGALHWLRPEANPYADMTQEQVDELHTVELQGIQGKLASGGARAQRKGQSRLDAKIIQKYGKHMLGSQGARWFTFWR</sequence>
<keyword evidence="1" id="KW-1133">Transmembrane helix</keyword>
<proteinExistence type="predicted"/>
<gene>
    <name evidence="2" type="ORF">WJX81_001723</name>
</gene>
<accession>A0AAW1RIF0</accession>
<dbReference type="AlphaFoldDB" id="A0AAW1RIF0"/>
<feature type="transmembrane region" description="Helical" evidence="1">
    <location>
        <begin position="44"/>
        <end position="65"/>
    </location>
</feature>